<dbReference type="RefSeq" id="WP_126379791.1">
    <property type="nucleotide sequence ID" value="NZ_AP017378.1"/>
</dbReference>
<dbReference type="Pfam" id="PF00005">
    <property type="entry name" value="ABC_tran"/>
    <property type="match status" value="1"/>
</dbReference>
<dbReference type="InterPro" id="IPR030660">
    <property type="entry name" value="ABC_branched_ATPase_LivF/BraG"/>
</dbReference>
<evidence type="ECO:0000256" key="3">
    <source>
        <dbReference type="ARBA" id="ARBA00022741"/>
    </source>
</evidence>
<proteinExistence type="inferred from homology"/>
<dbReference type="InterPro" id="IPR003593">
    <property type="entry name" value="AAA+_ATPase"/>
</dbReference>
<dbReference type="PANTHER" id="PTHR43820">
    <property type="entry name" value="HIGH-AFFINITY BRANCHED-CHAIN AMINO ACID TRANSPORT ATP-BINDING PROTEIN LIVF"/>
    <property type="match status" value="1"/>
</dbReference>
<name>A0A2Z6B0Y8_9BACT</name>
<dbReference type="CDD" id="cd03224">
    <property type="entry name" value="ABC_TM1139_LivF_branched"/>
    <property type="match status" value="1"/>
</dbReference>
<evidence type="ECO:0000256" key="5">
    <source>
        <dbReference type="ARBA" id="ARBA00022970"/>
    </source>
</evidence>
<dbReference type="InterPro" id="IPR052156">
    <property type="entry name" value="BCAA_Transport_ATP-bd_LivF"/>
</dbReference>
<dbReference type="KEGG" id="dfl:DFE_2374"/>
<dbReference type="GO" id="GO:0016887">
    <property type="term" value="F:ATP hydrolysis activity"/>
    <property type="evidence" value="ECO:0007669"/>
    <property type="project" value="InterPro"/>
</dbReference>
<evidence type="ECO:0000313" key="7">
    <source>
        <dbReference type="EMBL" id="BBD09100.1"/>
    </source>
</evidence>
<keyword evidence="4" id="KW-0067">ATP-binding</keyword>
<sequence length="235" mass="26219">MLKVENLHVSYDNIRALQGIDFHIEQGEIVTIIGANGAGKTTTLRAISQVANITQGTMTFKGKDLRSYPPEKVVSELGISHVPEGRRLFGNLTVHENLKLGAFARKDTDQVKRDIDRVFEIFPRLLERKDQKAGTMSGGEQQMLAVGRAFICGRELMILDEPSMGLSPLLMKRVFAALREINNQGTTILLVEQNARMALKFAQRAYLLEHGHVLKEGPTEEFMNDPEVQKSYLGG</sequence>
<dbReference type="GO" id="GO:0005524">
    <property type="term" value="F:ATP binding"/>
    <property type="evidence" value="ECO:0007669"/>
    <property type="project" value="UniProtKB-KW"/>
</dbReference>
<dbReference type="PROSITE" id="PS50893">
    <property type="entry name" value="ABC_TRANSPORTER_2"/>
    <property type="match status" value="1"/>
</dbReference>
<evidence type="ECO:0000313" key="8">
    <source>
        <dbReference type="Proteomes" id="UP000269883"/>
    </source>
</evidence>
<dbReference type="AlphaFoldDB" id="A0A2Z6B0Y8"/>
<dbReference type="Proteomes" id="UP000269883">
    <property type="component" value="Chromosome"/>
</dbReference>
<evidence type="ECO:0000259" key="6">
    <source>
        <dbReference type="PROSITE" id="PS50893"/>
    </source>
</evidence>
<reference evidence="7 8" key="1">
    <citation type="journal article" date="2018" name="Sci. Adv.">
        <title>Multi-heme cytochromes provide a pathway for survival in energy-limited environments.</title>
        <authorList>
            <person name="Deng X."/>
            <person name="Dohmae N."/>
            <person name="Nealson K.H."/>
            <person name="Hashimoto K."/>
            <person name="Okamoto A."/>
        </authorList>
    </citation>
    <scope>NUCLEOTIDE SEQUENCE [LARGE SCALE GENOMIC DNA]</scope>
    <source>
        <strain evidence="7 8">IS5</strain>
    </source>
</reference>
<dbReference type="Gene3D" id="3.40.50.300">
    <property type="entry name" value="P-loop containing nucleotide triphosphate hydrolases"/>
    <property type="match status" value="1"/>
</dbReference>
<keyword evidence="8" id="KW-1185">Reference proteome</keyword>
<dbReference type="GO" id="GO:0015658">
    <property type="term" value="F:branched-chain amino acid transmembrane transporter activity"/>
    <property type="evidence" value="ECO:0007669"/>
    <property type="project" value="InterPro"/>
</dbReference>
<dbReference type="PIRSF" id="PIRSF039137">
    <property type="entry name" value="ABC_branched_ATPase"/>
    <property type="match status" value="1"/>
</dbReference>
<dbReference type="InterPro" id="IPR027417">
    <property type="entry name" value="P-loop_NTPase"/>
</dbReference>
<dbReference type="PANTHER" id="PTHR43820:SF4">
    <property type="entry name" value="HIGH-AFFINITY BRANCHED-CHAIN AMINO ACID TRANSPORT ATP-BINDING PROTEIN LIVF"/>
    <property type="match status" value="1"/>
</dbReference>
<keyword evidence="2" id="KW-0813">Transport</keyword>
<organism evidence="7 8">
    <name type="scientific">Desulfovibrio ferrophilus</name>
    <dbReference type="NCBI Taxonomy" id="241368"/>
    <lineage>
        <taxon>Bacteria</taxon>
        <taxon>Pseudomonadati</taxon>
        <taxon>Thermodesulfobacteriota</taxon>
        <taxon>Desulfovibrionia</taxon>
        <taxon>Desulfovibrionales</taxon>
        <taxon>Desulfovibrionaceae</taxon>
        <taxon>Desulfovibrio</taxon>
    </lineage>
</organism>
<dbReference type="SUPFAM" id="SSF52540">
    <property type="entry name" value="P-loop containing nucleoside triphosphate hydrolases"/>
    <property type="match status" value="1"/>
</dbReference>
<comment type="similarity">
    <text evidence="1">Belongs to the ABC transporter superfamily.</text>
</comment>
<keyword evidence="3" id="KW-0547">Nucleotide-binding</keyword>
<dbReference type="GO" id="GO:0015807">
    <property type="term" value="P:L-amino acid transport"/>
    <property type="evidence" value="ECO:0007669"/>
    <property type="project" value="TreeGrafter"/>
</dbReference>
<evidence type="ECO:0000256" key="1">
    <source>
        <dbReference type="ARBA" id="ARBA00005417"/>
    </source>
</evidence>
<dbReference type="InterPro" id="IPR017871">
    <property type="entry name" value="ABC_transporter-like_CS"/>
</dbReference>
<evidence type="ECO:0000256" key="2">
    <source>
        <dbReference type="ARBA" id="ARBA00022448"/>
    </source>
</evidence>
<evidence type="ECO:0000256" key="4">
    <source>
        <dbReference type="ARBA" id="ARBA00022840"/>
    </source>
</evidence>
<dbReference type="OrthoDB" id="9809450at2"/>
<gene>
    <name evidence="7" type="ORF">DFE_2374</name>
</gene>
<feature type="domain" description="ABC transporter" evidence="6">
    <location>
        <begin position="2"/>
        <end position="235"/>
    </location>
</feature>
<keyword evidence="5" id="KW-0029">Amino-acid transport</keyword>
<accession>A0A2Z6B0Y8</accession>
<dbReference type="EMBL" id="AP017378">
    <property type="protein sequence ID" value="BBD09100.1"/>
    <property type="molecule type" value="Genomic_DNA"/>
</dbReference>
<dbReference type="InterPro" id="IPR003439">
    <property type="entry name" value="ABC_transporter-like_ATP-bd"/>
</dbReference>
<protein>
    <submittedName>
        <fullName evidence="7">ABC transporter</fullName>
    </submittedName>
</protein>
<dbReference type="SMART" id="SM00382">
    <property type="entry name" value="AAA"/>
    <property type="match status" value="1"/>
</dbReference>
<dbReference type="PROSITE" id="PS00211">
    <property type="entry name" value="ABC_TRANSPORTER_1"/>
    <property type="match status" value="1"/>
</dbReference>